<evidence type="ECO:0000313" key="1">
    <source>
        <dbReference type="EMBL" id="KAJ8111293.1"/>
    </source>
</evidence>
<proteinExistence type="predicted"/>
<dbReference type="Proteomes" id="UP001153334">
    <property type="component" value="Unassembled WGS sequence"/>
</dbReference>
<keyword evidence="2" id="KW-1185">Reference proteome</keyword>
<dbReference type="EMBL" id="JAPESX010001810">
    <property type="protein sequence ID" value="KAJ8111293.1"/>
    <property type="molecule type" value="Genomic_DNA"/>
</dbReference>
<organism evidence="1 2">
    <name type="scientific">Nemania bipapillata</name>
    <dbReference type="NCBI Taxonomy" id="110536"/>
    <lineage>
        <taxon>Eukaryota</taxon>
        <taxon>Fungi</taxon>
        <taxon>Dikarya</taxon>
        <taxon>Ascomycota</taxon>
        <taxon>Pezizomycotina</taxon>
        <taxon>Sordariomycetes</taxon>
        <taxon>Xylariomycetidae</taxon>
        <taxon>Xylariales</taxon>
        <taxon>Xylariaceae</taxon>
        <taxon>Nemania</taxon>
    </lineage>
</organism>
<protein>
    <submittedName>
        <fullName evidence="1">Uncharacterized protein</fullName>
    </submittedName>
</protein>
<accession>A0ACC2I808</accession>
<reference evidence="1" key="1">
    <citation type="submission" date="2022-11" db="EMBL/GenBank/DDBJ databases">
        <title>Genome Sequence of Nemania bipapillata.</title>
        <authorList>
            <person name="Buettner E."/>
        </authorList>
    </citation>
    <scope>NUCLEOTIDE SEQUENCE</scope>
    <source>
        <strain evidence="1">CP14</strain>
    </source>
</reference>
<gene>
    <name evidence="1" type="ORF">ONZ43_g5656</name>
</gene>
<name>A0ACC2I808_9PEZI</name>
<sequence>MEKESEPKKQGEEAPKADATAPVATASVETTEVSAIDSAPAKNGNATTSNKRKADATEDAAKPEADNAKDEHTEPPEKKLKTNGATNGTARKPGRPRKDKTSVAPIGKTARKTRSQGAAE</sequence>
<evidence type="ECO:0000313" key="2">
    <source>
        <dbReference type="Proteomes" id="UP001153334"/>
    </source>
</evidence>
<comment type="caution">
    <text evidence="1">The sequence shown here is derived from an EMBL/GenBank/DDBJ whole genome shotgun (WGS) entry which is preliminary data.</text>
</comment>